<comment type="similarity">
    <text evidence="3">Belongs to the methyl-accepting chemotaxis (MCP) protein family.</text>
</comment>
<reference evidence="8 9" key="1">
    <citation type="submission" date="2017-02" db="EMBL/GenBank/DDBJ databases">
        <authorList>
            <person name="Peterson S.W."/>
        </authorList>
    </citation>
    <scope>NUCLEOTIDE SEQUENCE [LARGE SCALE GENOMIC DNA]</scope>
    <source>
        <strain evidence="8 9">CECT 9027</strain>
    </source>
</reference>
<keyword evidence="2 4" id="KW-0807">Transducer</keyword>
<proteinExistence type="inferred from homology"/>
<accession>A0A1R4B576</accession>
<dbReference type="SMART" id="SM00283">
    <property type="entry name" value="MA"/>
    <property type="match status" value="1"/>
</dbReference>
<evidence type="ECO:0000256" key="1">
    <source>
        <dbReference type="ARBA" id="ARBA00004370"/>
    </source>
</evidence>
<dbReference type="PROSITE" id="PS50885">
    <property type="entry name" value="HAMP"/>
    <property type="match status" value="1"/>
</dbReference>
<keyword evidence="5" id="KW-0472">Membrane</keyword>
<keyword evidence="9" id="KW-1185">Reference proteome</keyword>
<dbReference type="CDD" id="cd11386">
    <property type="entry name" value="MCP_signal"/>
    <property type="match status" value="1"/>
</dbReference>
<evidence type="ECO:0000259" key="7">
    <source>
        <dbReference type="PROSITE" id="PS50885"/>
    </source>
</evidence>
<feature type="transmembrane region" description="Helical" evidence="5">
    <location>
        <begin position="287"/>
        <end position="310"/>
    </location>
</feature>
<dbReference type="SUPFAM" id="SSF58104">
    <property type="entry name" value="Methyl-accepting chemotaxis protein (MCP) signaling domain"/>
    <property type="match status" value="1"/>
</dbReference>
<name>A0A1R4B576_9VIBR</name>
<gene>
    <name evidence="8" type="primary">pctB_3</name>
    <name evidence="8" type="ORF">VPAL9027_02039</name>
</gene>
<protein>
    <submittedName>
        <fullName evidence="8">Methyl-accepting chemotaxis protein PctB</fullName>
    </submittedName>
</protein>
<dbReference type="PANTHER" id="PTHR32089:SF55">
    <property type="entry name" value="METHYL ACCEPTING SENSORY TRANSDUCER WITH CACHE_2 SMALL MOLECULE BINDING DOMAIN"/>
    <property type="match status" value="1"/>
</dbReference>
<dbReference type="Pfam" id="PF00015">
    <property type="entry name" value="MCPsignal"/>
    <property type="match status" value="1"/>
</dbReference>
<dbReference type="Pfam" id="PF00672">
    <property type="entry name" value="HAMP"/>
    <property type="match status" value="1"/>
</dbReference>
<comment type="subcellular location">
    <subcellularLocation>
        <location evidence="1">Membrane</location>
    </subcellularLocation>
</comment>
<dbReference type="GO" id="GO:0006935">
    <property type="term" value="P:chemotaxis"/>
    <property type="evidence" value="ECO:0007669"/>
    <property type="project" value="UniProtKB-ARBA"/>
</dbReference>
<dbReference type="RefSeq" id="WP_077314457.1">
    <property type="nucleotide sequence ID" value="NZ_AP024888.1"/>
</dbReference>
<dbReference type="Gene3D" id="3.30.450.20">
    <property type="entry name" value="PAS domain"/>
    <property type="match status" value="2"/>
</dbReference>
<dbReference type="InterPro" id="IPR004089">
    <property type="entry name" value="MCPsignal_dom"/>
</dbReference>
<evidence type="ECO:0000313" key="8">
    <source>
        <dbReference type="EMBL" id="SJL84059.1"/>
    </source>
</evidence>
<dbReference type="Gene3D" id="1.10.287.950">
    <property type="entry name" value="Methyl-accepting chemotaxis protein"/>
    <property type="match status" value="1"/>
</dbReference>
<dbReference type="GO" id="GO:0007165">
    <property type="term" value="P:signal transduction"/>
    <property type="evidence" value="ECO:0007669"/>
    <property type="project" value="UniProtKB-KW"/>
</dbReference>
<evidence type="ECO:0000256" key="5">
    <source>
        <dbReference type="SAM" id="Phobius"/>
    </source>
</evidence>
<dbReference type="STRING" id="1918946.VPAL9027_02039"/>
<dbReference type="Proteomes" id="UP000189475">
    <property type="component" value="Unassembled WGS sequence"/>
</dbReference>
<feature type="transmembrane region" description="Helical" evidence="5">
    <location>
        <begin position="9"/>
        <end position="28"/>
    </location>
</feature>
<evidence type="ECO:0000259" key="6">
    <source>
        <dbReference type="PROSITE" id="PS50111"/>
    </source>
</evidence>
<dbReference type="EMBL" id="FUFT01000005">
    <property type="protein sequence ID" value="SJL84059.1"/>
    <property type="molecule type" value="Genomic_DNA"/>
</dbReference>
<evidence type="ECO:0000256" key="3">
    <source>
        <dbReference type="ARBA" id="ARBA00029447"/>
    </source>
</evidence>
<dbReference type="PROSITE" id="PS50111">
    <property type="entry name" value="CHEMOTAXIS_TRANSDUC_2"/>
    <property type="match status" value="1"/>
</dbReference>
<dbReference type="PANTHER" id="PTHR32089">
    <property type="entry name" value="METHYL-ACCEPTING CHEMOTAXIS PROTEIN MCPB"/>
    <property type="match status" value="1"/>
</dbReference>
<dbReference type="GO" id="GO:0016020">
    <property type="term" value="C:membrane"/>
    <property type="evidence" value="ECO:0007669"/>
    <property type="project" value="UniProtKB-SubCell"/>
</dbReference>
<feature type="domain" description="HAMP" evidence="7">
    <location>
        <begin position="307"/>
        <end position="361"/>
    </location>
</feature>
<keyword evidence="5" id="KW-0812">Transmembrane</keyword>
<dbReference type="SMART" id="SM00304">
    <property type="entry name" value="HAMP"/>
    <property type="match status" value="1"/>
</dbReference>
<dbReference type="AlphaFoldDB" id="A0A1R4B576"/>
<feature type="domain" description="Methyl-accepting transducer" evidence="6">
    <location>
        <begin position="366"/>
        <end position="602"/>
    </location>
</feature>
<evidence type="ECO:0000256" key="2">
    <source>
        <dbReference type="ARBA" id="ARBA00023224"/>
    </source>
</evidence>
<evidence type="ECO:0000313" key="9">
    <source>
        <dbReference type="Proteomes" id="UP000189475"/>
    </source>
</evidence>
<keyword evidence="5" id="KW-1133">Transmembrane helix</keyword>
<dbReference type="FunFam" id="1.10.287.950:FF:000001">
    <property type="entry name" value="Methyl-accepting chemotaxis sensory transducer"/>
    <property type="match status" value="1"/>
</dbReference>
<dbReference type="CDD" id="cd18774">
    <property type="entry name" value="PDC2_HK_sensor"/>
    <property type="match status" value="1"/>
</dbReference>
<dbReference type="InterPro" id="IPR003660">
    <property type="entry name" value="HAMP_dom"/>
</dbReference>
<dbReference type="CDD" id="cd06225">
    <property type="entry name" value="HAMP"/>
    <property type="match status" value="1"/>
</dbReference>
<evidence type="ECO:0000256" key="4">
    <source>
        <dbReference type="PROSITE-ProRule" id="PRU00284"/>
    </source>
</evidence>
<organism evidence="8 9">
    <name type="scientific">Vibrio palustris</name>
    <dbReference type="NCBI Taxonomy" id="1918946"/>
    <lineage>
        <taxon>Bacteria</taxon>
        <taxon>Pseudomonadati</taxon>
        <taxon>Pseudomonadota</taxon>
        <taxon>Gammaproteobacteria</taxon>
        <taxon>Vibrionales</taxon>
        <taxon>Vibrionaceae</taxon>
        <taxon>Vibrio</taxon>
    </lineage>
</organism>
<dbReference type="OrthoDB" id="2489132at2"/>
<sequence length="638" mass="69830">MKKLGLKPILMISILSLVGISVTISNYLSYSQQKKELKAQIIKSNQQLVVDQALLVEQFISEKVSGLKGLGERYQSSDLPAKTPQDFVDLSSIFAITLNTGSSFIGLEDSGYAYWNLENSSWPNHKFEGDIRKQGYYQDGRNAQTPAMTEPYPDEGDANVYWISMVQRIKQGMIGADMKLGFLNKLVLDIAKEQGSMAFIFNKDTTLLASSDPKTVKPGMKGNEVAWLKPLSGSLVSEKSTTQEFTNGTEKILFSHQINVANKQWYFAIVVNKADVFASLVTARNSAIMTTLILVLLSVIIAFFVVQIIYRPILSLKAMIEGLSSGEADLTKRLDVTTDDDLGQIAQSVNLFVDKLQTMMIDIRSATLTLQDNIGDMEKLSQENSEILNNHVIETEQVVTAIDEMSATTAAMASDISNAANLAQRTNDESNESSKLVAKSQNNITSLISGVDNSSRRVNTMNDETKNISEILGVIGDISEQTNLLALNAAIEAARAGEQGRGFAVVADEVRKLANRTKESTEQISEVLKKLVNGSQEVVIAMEQTKAQCEQTAEESQSVHVGLEKVIHSISEINDISTQIATAAEEQTSVTQDVSRNMNALNDIVSNLASNGDKAVSGMKTVAEVNQQLTQIIQRFKV</sequence>